<dbReference type="InterPro" id="IPR019646">
    <property type="entry name" value="Aminoglyc_AdlTrfase"/>
</dbReference>
<proteinExistence type="predicted"/>
<keyword evidence="2" id="KW-1185">Reference proteome</keyword>
<dbReference type="Gene3D" id="3.30.460.40">
    <property type="match status" value="1"/>
</dbReference>
<sequence length="138" mass="15138">MTESLPPGGVVLDADELEARWADAWRPEQVAERLNGVNVPWCVAAGWALDLFRGEQTRDHGDLELAVPAAGFAEIRGRFPEYAFDVVGSGKIWADAGAEELAATHQTWLRDPASGQFLLDVFREPHDGHDWTAELAVS</sequence>
<comment type="caution">
    <text evidence="1">The sequence shown here is derived from an EMBL/GenBank/DDBJ whole genome shotgun (WGS) entry which is preliminary data.</text>
</comment>
<dbReference type="Proteomes" id="UP001501721">
    <property type="component" value="Unassembled WGS sequence"/>
</dbReference>
<dbReference type="Pfam" id="PF10706">
    <property type="entry name" value="Aminoglyc_resit"/>
    <property type="match status" value="1"/>
</dbReference>
<name>A0ABP5XW79_9ACTN</name>
<protein>
    <submittedName>
        <fullName evidence="1">Uncharacterized protein</fullName>
    </submittedName>
</protein>
<dbReference type="EMBL" id="BAAATL010000001">
    <property type="protein sequence ID" value="GAA2465584.1"/>
    <property type="molecule type" value="Genomic_DNA"/>
</dbReference>
<organism evidence="1 2">
    <name type="scientific">Streptomyces graminearus</name>
    <dbReference type="NCBI Taxonomy" id="284030"/>
    <lineage>
        <taxon>Bacteria</taxon>
        <taxon>Bacillati</taxon>
        <taxon>Actinomycetota</taxon>
        <taxon>Actinomycetes</taxon>
        <taxon>Kitasatosporales</taxon>
        <taxon>Streptomycetaceae</taxon>
        <taxon>Streptomyces</taxon>
    </lineage>
</organism>
<reference evidence="2" key="1">
    <citation type="journal article" date="2019" name="Int. J. Syst. Evol. Microbiol.">
        <title>The Global Catalogue of Microorganisms (GCM) 10K type strain sequencing project: providing services to taxonomists for standard genome sequencing and annotation.</title>
        <authorList>
            <consortium name="The Broad Institute Genomics Platform"/>
            <consortium name="The Broad Institute Genome Sequencing Center for Infectious Disease"/>
            <person name="Wu L."/>
            <person name="Ma J."/>
        </authorList>
    </citation>
    <scope>NUCLEOTIDE SEQUENCE [LARGE SCALE GENOMIC DNA]</scope>
    <source>
        <strain evidence="2">JCM 6923</strain>
    </source>
</reference>
<gene>
    <name evidence="1" type="ORF">GCM10010422_02840</name>
</gene>
<accession>A0ABP5XW79</accession>
<evidence type="ECO:0000313" key="2">
    <source>
        <dbReference type="Proteomes" id="UP001501721"/>
    </source>
</evidence>
<evidence type="ECO:0000313" key="1">
    <source>
        <dbReference type="EMBL" id="GAA2465584.1"/>
    </source>
</evidence>